<dbReference type="Gene3D" id="3.30.420.10">
    <property type="entry name" value="Ribonuclease H-like superfamily/Ribonuclease H"/>
    <property type="match status" value="1"/>
</dbReference>
<dbReference type="GO" id="GO:0003676">
    <property type="term" value="F:nucleic acid binding"/>
    <property type="evidence" value="ECO:0007669"/>
    <property type="project" value="InterPro"/>
</dbReference>
<dbReference type="KEGG" id="mcha:111024316"/>
<dbReference type="AlphaFoldDB" id="A0A6J1DX39"/>
<organism evidence="1 2">
    <name type="scientific">Momordica charantia</name>
    <name type="common">Bitter gourd</name>
    <name type="synonym">Balsam pear</name>
    <dbReference type="NCBI Taxonomy" id="3673"/>
    <lineage>
        <taxon>Eukaryota</taxon>
        <taxon>Viridiplantae</taxon>
        <taxon>Streptophyta</taxon>
        <taxon>Embryophyta</taxon>
        <taxon>Tracheophyta</taxon>
        <taxon>Spermatophyta</taxon>
        <taxon>Magnoliopsida</taxon>
        <taxon>eudicotyledons</taxon>
        <taxon>Gunneridae</taxon>
        <taxon>Pentapetalae</taxon>
        <taxon>rosids</taxon>
        <taxon>fabids</taxon>
        <taxon>Cucurbitales</taxon>
        <taxon>Cucurbitaceae</taxon>
        <taxon>Momordiceae</taxon>
        <taxon>Momordica</taxon>
    </lineage>
</organism>
<dbReference type="PANTHER" id="PTHR42648">
    <property type="entry name" value="TRANSPOSASE, PUTATIVE-RELATED"/>
    <property type="match status" value="1"/>
</dbReference>
<protein>
    <submittedName>
        <fullName evidence="2">Uncharacterized protein LOC111024316</fullName>
    </submittedName>
</protein>
<dbReference type="PANTHER" id="PTHR42648:SF31">
    <property type="entry name" value="RNA-DIRECTED DNA POLYMERASE"/>
    <property type="match status" value="1"/>
</dbReference>
<name>A0A6J1DX39_MOMCH</name>
<reference evidence="2" key="1">
    <citation type="submission" date="2025-08" db="UniProtKB">
        <authorList>
            <consortium name="RefSeq"/>
        </authorList>
    </citation>
    <scope>IDENTIFICATION</scope>
    <source>
        <strain evidence="2">OHB3-1</strain>
    </source>
</reference>
<sequence length="179" mass="20348">MLQSQLPAIKSDSPALNSFYLAEEMSTLRMIGKGKFCDGLYLLESSVASYSAAISFPTIVTHVTVRDPTTLWHARLDHLSHHHLLALKSFLHTAVFQSPHNDSCKKRRLPFTSHSHLSVAAFDLVHAYIWASFATVSHTGYSYFLSIVDDYTCYTWVYLLRKKSNVLQIVPQFFHLVQT</sequence>
<gene>
    <name evidence="2" type="primary">LOC111024316</name>
</gene>
<evidence type="ECO:0000313" key="1">
    <source>
        <dbReference type="Proteomes" id="UP000504603"/>
    </source>
</evidence>
<dbReference type="Proteomes" id="UP000504603">
    <property type="component" value="Unplaced"/>
</dbReference>
<proteinExistence type="predicted"/>
<evidence type="ECO:0000313" key="2">
    <source>
        <dbReference type="RefSeq" id="XP_022157659.1"/>
    </source>
</evidence>
<dbReference type="OrthoDB" id="1252040at2759"/>
<dbReference type="RefSeq" id="XP_022157659.1">
    <property type="nucleotide sequence ID" value="XM_022301967.1"/>
</dbReference>
<accession>A0A6J1DX39</accession>
<dbReference type="InterPro" id="IPR036397">
    <property type="entry name" value="RNaseH_sf"/>
</dbReference>
<keyword evidence="1" id="KW-1185">Reference proteome</keyword>
<dbReference type="GeneID" id="111024316"/>
<dbReference type="InterPro" id="IPR039537">
    <property type="entry name" value="Retrotran_Ty1/copia-like"/>
</dbReference>